<name>A0A2T0VSU1_9GAMM</name>
<keyword evidence="2" id="KW-1133">Transmembrane helix</keyword>
<evidence type="ECO:0000256" key="1">
    <source>
        <dbReference type="SAM" id="MobiDB-lite"/>
    </source>
</evidence>
<keyword evidence="2" id="KW-0812">Transmembrane</keyword>
<dbReference type="SUPFAM" id="SSF50182">
    <property type="entry name" value="Sm-like ribonucleoproteins"/>
    <property type="match status" value="1"/>
</dbReference>
<proteinExistence type="predicted"/>
<organism evidence="5 6">
    <name type="scientific">Halomonas ventosae</name>
    <dbReference type="NCBI Taxonomy" id="229007"/>
    <lineage>
        <taxon>Bacteria</taxon>
        <taxon>Pseudomonadati</taxon>
        <taxon>Pseudomonadota</taxon>
        <taxon>Gammaproteobacteria</taxon>
        <taxon>Oceanospirillales</taxon>
        <taxon>Halomonadaceae</taxon>
        <taxon>Halomonas</taxon>
    </lineage>
</organism>
<dbReference type="RefSeq" id="WP_106229314.1">
    <property type="nucleotide sequence ID" value="NZ_PVTM01000001.1"/>
</dbReference>
<feature type="transmembrane region" description="Helical" evidence="2">
    <location>
        <begin position="363"/>
        <end position="389"/>
    </location>
</feature>
<dbReference type="AlphaFoldDB" id="A0A2T0VSU1"/>
<dbReference type="PANTHER" id="PTHR30566">
    <property type="entry name" value="YNAI-RELATED MECHANOSENSITIVE ION CHANNEL"/>
    <property type="match status" value="1"/>
</dbReference>
<dbReference type="EMBL" id="PVTM01000001">
    <property type="protein sequence ID" value="PRY73696.1"/>
    <property type="molecule type" value="Genomic_DNA"/>
</dbReference>
<feature type="region of interest" description="Disordered" evidence="1">
    <location>
        <begin position="553"/>
        <end position="583"/>
    </location>
</feature>
<evidence type="ECO:0000313" key="6">
    <source>
        <dbReference type="Proteomes" id="UP000239896"/>
    </source>
</evidence>
<accession>A0A2T0VSU1</accession>
<keyword evidence="6" id="KW-1185">Reference proteome</keyword>
<evidence type="ECO:0000313" key="5">
    <source>
        <dbReference type="EMBL" id="PRY73696.1"/>
    </source>
</evidence>
<feature type="domain" description="Mechanosensitive ion channel MscS" evidence="4">
    <location>
        <begin position="381"/>
        <end position="446"/>
    </location>
</feature>
<dbReference type="Proteomes" id="UP000239896">
    <property type="component" value="Unassembled WGS sequence"/>
</dbReference>
<feature type="transmembrane region" description="Helical" evidence="2">
    <location>
        <begin position="206"/>
        <end position="232"/>
    </location>
</feature>
<feature type="transmembrane region" description="Helical" evidence="2">
    <location>
        <begin position="278"/>
        <end position="300"/>
    </location>
</feature>
<dbReference type="InterPro" id="IPR006685">
    <property type="entry name" value="MscS_channel_2nd"/>
</dbReference>
<comment type="caution">
    <text evidence="5">The sequence shown here is derived from an EMBL/GenBank/DDBJ whole genome shotgun (WGS) entry which is preliminary data.</text>
</comment>
<feature type="transmembrane region" description="Helical" evidence="2">
    <location>
        <begin position="244"/>
        <end position="266"/>
    </location>
</feature>
<keyword evidence="2" id="KW-0472">Membrane</keyword>
<dbReference type="InterPro" id="IPR010920">
    <property type="entry name" value="LSM_dom_sf"/>
</dbReference>
<reference evidence="5 6" key="1">
    <citation type="submission" date="2018-03" db="EMBL/GenBank/DDBJ databases">
        <title>Comparative analysis of microorganisms from saline springs in Andes Mountain Range, Colombia.</title>
        <authorList>
            <person name="Rubin E."/>
        </authorList>
    </citation>
    <scope>NUCLEOTIDE SEQUENCE [LARGE SCALE GENOMIC DNA]</scope>
    <source>
        <strain evidence="5 6">USBA 854</strain>
    </source>
</reference>
<feature type="chain" id="PRO_5015393353" evidence="3">
    <location>
        <begin position="23"/>
        <end position="583"/>
    </location>
</feature>
<protein>
    <submittedName>
        <fullName evidence="5">Small-conductance mechanosensitive channel</fullName>
    </submittedName>
</protein>
<dbReference type="Gene3D" id="1.10.287.1260">
    <property type="match status" value="1"/>
</dbReference>
<evidence type="ECO:0000256" key="2">
    <source>
        <dbReference type="SAM" id="Phobius"/>
    </source>
</evidence>
<keyword evidence="3" id="KW-0732">Signal</keyword>
<sequence>MKTPLAWFLLVVLLAVSCLGVAQDEEEEETRWFGVDAVNAGLGQPPDAVDRKTPRDAVRSFLELTEQKDYAAAAHLLNLLDLAAEEQASRGAVLARQLAEVLQRGEWLDISGLSARQDAMVEDTSGQQSPRAGQTRRNLKLATLEADGQSYEVRVARYRAGEQDPVWLIAPETITAIPKLYEEYGPSWLEGHLPERFQTSIGRLKLWEWLAIPLFLVITGAVGWFIHALMGLLTRGLPAGLASVFAQMIRLPLAFIAMALLAQWLLDYVVSFSGMVTASLRVMLIIIMAWGVGLIAVRLVDTLLIRMTRRLVGEIDDTKHRDDRKLLTTLYALRRAVILVTVLVVAIYVIAQVSLFETLGMSLLASASVATVLVGIAGQAVLGNILASFQVSLTKPIRIGDLVIFEGRWSYVEGIYYTFIRLRTWDERRLVVPVKYFVSQPYENLSSKNAKHYRSIVLTLHLSADVATLRERFEAFAKEDENVIDHHKLACLVTGQHEATQEITCYLMGPEPIAAWEAEMRIREKLLAFIRDHHPEWWPREVVVLSHHDIARGDTPPKRRIRRPARVEEVDETPSPGGEPSPE</sequence>
<dbReference type="Pfam" id="PF00924">
    <property type="entry name" value="MS_channel_2nd"/>
    <property type="match status" value="1"/>
</dbReference>
<dbReference type="PROSITE" id="PS51257">
    <property type="entry name" value="PROKAR_LIPOPROTEIN"/>
    <property type="match status" value="1"/>
</dbReference>
<evidence type="ECO:0000259" key="4">
    <source>
        <dbReference type="Pfam" id="PF00924"/>
    </source>
</evidence>
<dbReference type="GO" id="GO:0016020">
    <property type="term" value="C:membrane"/>
    <property type="evidence" value="ECO:0007669"/>
    <property type="project" value="InterPro"/>
</dbReference>
<dbReference type="GO" id="GO:0008381">
    <property type="term" value="F:mechanosensitive monoatomic ion channel activity"/>
    <property type="evidence" value="ECO:0007669"/>
    <property type="project" value="UniProtKB-ARBA"/>
</dbReference>
<feature type="signal peptide" evidence="3">
    <location>
        <begin position="1"/>
        <end position="22"/>
    </location>
</feature>
<feature type="transmembrane region" description="Helical" evidence="2">
    <location>
        <begin position="331"/>
        <end position="351"/>
    </location>
</feature>
<dbReference type="PANTHER" id="PTHR30566:SF25">
    <property type="entry name" value="INNER MEMBRANE PROTEIN"/>
    <property type="match status" value="1"/>
</dbReference>
<evidence type="ECO:0000256" key="3">
    <source>
        <dbReference type="SAM" id="SignalP"/>
    </source>
</evidence>
<gene>
    <name evidence="5" type="ORF">BCL64_101367</name>
</gene>